<protein>
    <submittedName>
        <fullName evidence="1">Uncharacterized protein</fullName>
    </submittedName>
</protein>
<organism evidence="1 2">
    <name type="scientific">Myroides pelagicus</name>
    <dbReference type="NCBI Taxonomy" id="270914"/>
    <lineage>
        <taxon>Bacteria</taxon>
        <taxon>Pseudomonadati</taxon>
        <taxon>Bacteroidota</taxon>
        <taxon>Flavobacteriia</taxon>
        <taxon>Flavobacteriales</taxon>
        <taxon>Flavobacteriaceae</taxon>
        <taxon>Myroides</taxon>
    </lineage>
</organism>
<proteinExistence type="predicted"/>
<comment type="caution">
    <text evidence="1">The sequence shown here is derived from an EMBL/GenBank/DDBJ whole genome shotgun (WGS) entry which is preliminary data.</text>
</comment>
<name>A0A7K1GJL5_9FLAO</name>
<dbReference type="RefSeq" id="WP_155034414.1">
    <property type="nucleotide sequence ID" value="NZ_JBHTIG010000060.1"/>
</dbReference>
<dbReference type="Proteomes" id="UP000488936">
    <property type="component" value="Unassembled WGS sequence"/>
</dbReference>
<dbReference type="OrthoDB" id="1449828at2"/>
<dbReference type="AlphaFoldDB" id="A0A7K1GJL5"/>
<dbReference type="EMBL" id="WMJY01000001">
    <property type="protein sequence ID" value="MTH28424.1"/>
    <property type="molecule type" value="Genomic_DNA"/>
</dbReference>
<keyword evidence="2" id="KW-1185">Reference proteome</keyword>
<sequence>MKHIKEILQEIPAVAMLGQNCKVKRTTVNPDKCTAKTRPCHPFDVFAGIEGCKHCSKKF</sequence>
<reference evidence="1 2" key="1">
    <citation type="journal article" date="2006" name="Int. J. Syst. Evol. Microbiol.">
        <title>Myroides pelagicus sp. nov., isolated from seawater in Thailand.</title>
        <authorList>
            <person name="Yoon J."/>
            <person name="Maneerat S."/>
            <person name="Kawai F."/>
            <person name="Yokota A."/>
        </authorList>
    </citation>
    <scope>NUCLEOTIDE SEQUENCE [LARGE SCALE GENOMIC DNA]</scope>
    <source>
        <strain evidence="1 2">SM1T</strain>
    </source>
</reference>
<evidence type="ECO:0000313" key="2">
    <source>
        <dbReference type="Proteomes" id="UP000488936"/>
    </source>
</evidence>
<evidence type="ECO:0000313" key="1">
    <source>
        <dbReference type="EMBL" id="MTH28424.1"/>
    </source>
</evidence>
<gene>
    <name evidence="1" type="ORF">GJV77_00590</name>
</gene>
<accession>A0A7K1GJL5</accession>